<gene>
    <name evidence="1" type="ORF">N0V83_009686</name>
</gene>
<accession>A0A9W8XYU1</accession>
<dbReference type="OrthoDB" id="3912861at2759"/>
<sequence length="176" mass="19922">MHRRKLAADLRFADSVVRNSASFELFCEGAVYLVDKNNWLRSYANDLPAAQLDSEVVASKTVRRKDYQSKSVDVCGKIDGIQSNTRDIAALLFEITNLKDTIRFRLYYIDTDGVLAELRQNNPKSTPLTLIVGWSPGTTLKAKGYRVVEHSRITAHMSPATNTIKVYYYPKEFPQA</sequence>
<dbReference type="Proteomes" id="UP001140560">
    <property type="component" value="Unassembled WGS sequence"/>
</dbReference>
<feature type="non-terminal residue" evidence="1">
    <location>
        <position position="1"/>
    </location>
</feature>
<name>A0A9W8XYU1_9PLEO</name>
<reference evidence="1" key="1">
    <citation type="submission" date="2022-10" db="EMBL/GenBank/DDBJ databases">
        <title>Tapping the CABI collections for fungal endophytes: first genome assemblies for Collariella, Neodidymelliopsis, Ascochyta clinopodiicola, Didymella pomorum, Didymosphaeria variabile, Neocosmospora piperis and Neocucurbitaria cava.</title>
        <authorList>
            <person name="Hill R."/>
        </authorList>
    </citation>
    <scope>NUCLEOTIDE SEQUENCE</scope>
    <source>
        <strain evidence="1">IMI 356814</strain>
    </source>
</reference>
<organism evidence="1 2">
    <name type="scientific">Neocucurbitaria cava</name>
    <dbReference type="NCBI Taxonomy" id="798079"/>
    <lineage>
        <taxon>Eukaryota</taxon>
        <taxon>Fungi</taxon>
        <taxon>Dikarya</taxon>
        <taxon>Ascomycota</taxon>
        <taxon>Pezizomycotina</taxon>
        <taxon>Dothideomycetes</taxon>
        <taxon>Pleosporomycetidae</taxon>
        <taxon>Pleosporales</taxon>
        <taxon>Pleosporineae</taxon>
        <taxon>Cucurbitariaceae</taxon>
        <taxon>Neocucurbitaria</taxon>
    </lineage>
</organism>
<dbReference type="AlphaFoldDB" id="A0A9W8XYU1"/>
<protein>
    <submittedName>
        <fullName evidence="1">Uncharacterized protein</fullName>
    </submittedName>
</protein>
<dbReference type="EMBL" id="JAPEUY010000019">
    <property type="protein sequence ID" value="KAJ4363393.1"/>
    <property type="molecule type" value="Genomic_DNA"/>
</dbReference>
<evidence type="ECO:0000313" key="1">
    <source>
        <dbReference type="EMBL" id="KAJ4363393.1"/>
    </source>
</evidence>
<proteinExistence type="predicted"/>
<dbReference type="Gene3D" id="2.120.10.70">
    <property type="entry name" value="Fucose-specific lectin"/>
    <property type="match status" value="1"/>
</dbReference>
<evidence type="ECO:0000313" key="2">
    <source>
        <dbReference type="Proteomes" id="UP001140560"/>
    </source>
</evidence>
<keyword evidence="2" id="KW-1185">Reference proteome</keyword>
<comment type="caution">
    <text evidence="1">The sequence shown here is derived from an EMBL/GenBank/DDBJ whole genome shotgun (WGS) entry which is preliminary data.</text>
</comment>